<dbReference type="PROSITE" id="PS50113">
    <property type="entry name" value="PAC"/>
    <property type="match status" value="1"/>
</dbReference>
<accession>A0A3A3Z332</accession>
<evidence type="ECO:0000256" key="1">
    <source>
        <dbReference type="ARBA" id="ARBA00022801"/>
    </source>
</evidence>
<dbReference type="SMART" id="SM00065">
    <property type="entry name" value="GAF"/>
    <property type="match status" value="2"/>
</dbReference>
<dbReference type="PANTHER" id="PTHR43156:SF2">
    <property type="entry name" value="STAGE II SPORULATION PROTEIN E"/>
    <property type="match status" value="1"/>
</dbReference>
<dbReference type="SUPFAM" id="SSF55781">
    <property type="entry name" value="GAF domain-like"/>
    <property type="match status" value="2"/>
</dbReference>
<dbReference type="InterPro" id="IPR003018">
    <property type="entry name" value="GAF"/>
</dbReference>
<feature type="domain" description="PAS" evidence="3">
    <location>
        <begin position="317"/>
        <end position="361"/>
    </location>
</feature>
<dbReference type="Proteomes" id="UP000265614">
    <property type="component" value="Unassembled WGS sequence"/>
</dbReference>
<dbReference type="PANTHER" id="PTHR43156">
    <property type="entry name" value="STAGE II SPORULATION PROTEIN E-RELATED"/>
    <property type="match status" value="1"/>
</dbReference>
<dbReference type="SMART" id="SM00331">
    <property type="entry name" value="PP2C_SIG"/>
    <property type="match status" value="1"/>
</dbReference>
<dbReference type="InterPro" id="IPR013656">
    <property type="entry name" value="PAS_4"/>
</dbReference>
<comment type="caution">
    <text evidence="5">The sequence shown here is derived from an EMBL/GenBank/DDBJ whole genome shotgun (WGS) entry which is preliminary data.</text>
</comment>
<dbReference type="InterPro" id="IPR000700">
    <property type="entry name" value="PAS-assoc_C"/>
</dbReference>
<feature type="region of interest" description="Disordered" evidence="2">
    <location>
        <begin position="20"/>
        <end position="55"/>
    </location>
</feature>
<keyword evidence="6" id="KW-1185">Reference proteome</keyword>
<dbReference type="AlphaFoldDB" id="A0A3A3Z332"/>
<dbReference type="InterPro" id="IPR000014">
    <property type="entry name" value="PAS"/>
</dbReference>
<dbReference type="SMART" id="SM00091">
    <property type="entry name" value="PAS"/>
    <property type="match status" value="2"/>
</dbReference>
<dbReference type="InterPro" id="IPR001932">
    <property type="entry name" value="PPM-type_phosphatase-like_dom"/>
</dbReference>
<dbReference type="Gene3D" id="3.30.450.40">
    <property type="match status" value="2"/>
</dbReference>
<evidence type="ECO:0000313" key="5">
    <source>
        <dbReference type="EMBL" id="RJK95935.1"/>
    </source>
</evidence>
<evidence type="ECO:0000313" key="6">
    <source>
        <dbReference type="Proteomes" id="UP000265614"/>
    </source>
</evidence>
<dbReference type="Pfam" id="PF01590">
    <property type="entry name" value="GAF"/>
    <property type="match status" value="2"/>
</dbReference>
<dbReference type="Pfam" id="PF08447">
    <property type="entry name" value="PAS_3"/>
    <property type="match status" value="1"/>
</dbReference>
<dbReference type="InterPro" id="IPR013655">
    <property type="entry name" value="PAS_fold_3"/>
</dbReference>
<feature type="compositionally biased region" description="Basic residues" evidence="2">
    <location>
        <begin position="39"/>
        <end position="49"/>
    </location>
</feature>
<dbReference type="InterPro" id="IPR035965">
    <property type="entry name" value="PAS-like_dom_sf"/>
</dbReference>
<name>A0A3A3Z332_9ACTN</name>
<feature type="domain" description="PAS" evidence="3">
    <location>
        <begin position="196"/>
        <end position="268"/>
    </location>
</feature>
<keyword evidence="1" id="KW-0378">Hydrolase</keyword>
<dbReference type="CDD" id="cd00130">
    <property type="entry name" value="PAS"/>
    <property type="match status" value="2"/>
</dbReference>
<evidence type="ECO:0000259" key="4">
    <source>
        <dbReference type="PROSITE" id="PS50113"/>
    </source>
</evidence>
<dbReference type="InterPro" id="IPR052016">
    <property type="entry name" value="Bact_Sigma-Reg"/>
</dbReference>
<evidence type="ECO:0000259" key="3">
    <source>
        <dbReference type="PROSITE" id="PS50112"/>
    </source>
</evidence>
<reference evidence="5 6" key="1">
    <citation type="submission" date="2018-09" db="EMBL/GenBank/DDBJ databases">
        <title>YIM 75000 draft genome.</title>
        <authorList>
            <person name="Tang S."/>
            <person name="Feng Y."/>
        </authorList>
    </citation>
    <scope>NUCLEOTIDE SEQUENCE [LARGE SCALE GENOMIC DNA]</scope>
    <source>
        <strain evidence="5 6">YIM 75000</strain>
    </source>
</reference>
<dbReference type="Pfam" id="PF07228">
    <property type="entry name" value="SpoIIE"/>
    <property type="match status" value="1"/>
</dbReference>
<dbReference type="SMART" id="SM00086">
    <property type="entry name" value="PAC"/>
    <property type="match status" value="1"/>
</dbReference>
<dbReference type="SUPFAM" id="SSF55785">
    <property type="entry name" value="PYP-like sensor domain (PAS domain)"/>
    <property type="match status" value="2"/>
</dbReference>
<dbReference type="Gene3D" id="3.30.450.20">
    <property type="entry name" value="PAS domain"/>
    <property type="match status" value="2"/>
</dbReference>
<evidence type="ECO:0000256" key="2">
    <source>
        <dbReference type="SAM" id="MobiDB-lite"/>
    </source>
</evidence>
<feature type="domain" description="PAC" evidence="4">
    <location>
        <begin position="271"/>
        <end position="323"/>
    </location>
</feature>
<dbReference type="Gene3D" id="3.60.40.10">
    <property type="entry name" value="PPM-type phosphatase domain"/>
    <property type="match status" value="1"/>
</dbReference>
<dbReference type="Gene3D" id="2.10.70.100">
    <property type="match status" value="1"/>
</dbReference>
<dbReference type="InterPro" id="IPR001610">
    <property type="entry name" value="PAC"/>
</dbReference>
<dbReference type="EMBL" id="QZEZ01000004">
    <property type="protein sequence ID" value="RJK95935.1"/>
    <property type="molecule type" value="Genomic_DNA"/>
</dbReference>
<feature type="compositionally biased region" description="Low complexity" evidence="2">
    <location>
        <begin position="20"/>
        <end position="38"/>
    </location>
</feature>
<proteinExistence type="predicted"/>
<sequence>MQLGQGPAGVVVTSADGFDSATPAAQVPAQSAAVPRATSPHRARRRRGGPGHSPALDRIAGLAARLLSSSSAQVSLLTEVQTVAGGAGLPTGVLGADTPLSESLCAVTAALGRPLVVADAEADERVAGLPPVTSGAVRSYLGVPLIADGTPLGALCVFNAQVHSWSESDINLLEQLAASAVAELELTALNVEAETSRLLWELAIEAGGVGTFDWDLASGKLSWDDRLVEMFGYRRDDFDESIEAFNARVHPADRSRVSQALQEAIDTCGVLEVEYRILLPEDTTRWVGARGRALCDEQGRSVRLLGAAYDITGQREVEARLGRVLESMSAAFYSLNRDWRFTYVNAEAERLLGRPREELLGGVLWELFPAAVGSDFETNYRRVMATNEPVSFDAYYPAPLNGWYELRVWPSEDGLNVYFLEVTARRAAQEHAEAAALRAGLLAEVSEELSSHLEPQAAAKRLARLVVPTLADWCVVSLAEDSAHADTARGLQDVATWHTEPDMAEVLERCSEQRLGALAAEVVLAEATSDRPVAVLSNAAATIAAEVQDAGTRQLLERLAPDAVAVLPLGARGRTVGVLSLYNGAERGPLSSAEQHTAREVAERAGLALDNARLYRQQRRLAEELQRAMFTAPPEPDHMQVVVRYQPATEAAQVGGDWYDAFLQPDGATAVVIGDVVGHDVVAAAAMGQVRTLLRGIAADRGESPAQILSRVDHVMETLQVGTTATAVLVRFEQSADERERGITRMRWSNAGHPPPMIINPDSTATVLAGVEADLLLGIEPRARRIDAEVILDRGATLLLYTDGLVERRGQSLEDGLNLLRDRPSSVRGSGSPTLAVASGHEGPDLLQSEVQAVLCDGVVAHRGRGQQQRPRQWGREAAGTSSACEPVSL</sequence>
<dbReference type="PROSITE" id="PS50112">
    <property type="entry name" value="PAS"/>
    <property type="match status" value="2"/>
</dbReference>
<feature type="region of interest" description="Disordered" evidence="2">
    <location>
        <begin position="866"/>
        <end position="890"/>
    </location>
</feature>
<dbReference type="Pfam" id="PF08448">
    <property type="entry name" value="PAS_4"/>
    <property type="match status" value="1"/>
</dbReference>
<gene>
    <name evidence="5" type="ORF">D5H78_10080</name>
</gene>
<organism evidence="5 6">
    <name type="scientific">Vallicoccus soli</name>
    <dbReference type="NCBI Taxonomy" id="2339232"/>
    <lineage>
        <taxon>Bacteria</taxon>
        <taxon>Bacillati</taxon>
        <taxon>Actinomycetota</taxon>
        <taxon>Actinomycetes</taxon>
        <taxon>Motilibacterales</taxon>
        <taxon>Vallicoccaceae</taxon>
        <taxon>Vallicoccus</taxon>
    </lineage>
</organism>
<dbReference type="InterPro" id="IPR029016">
    <property type="entry name" value="GAF-like_dom_sf"/>
</dbReference>
<dbReference type="GO" id="GO:0016791">
    <property type="term" value="F:phosphatase activity"/>
    <property type="evidence" value="ECO:0007669"/>
    <property type="project" value="TreeGrafter"/>
</dbReference>
<dbReference type="InterPro" id="IPR036457">
    <property type="entry name" value="PPM-type-like_dom_sf"/>
</dbReference>
<protein>
    <submittedName>
        <fullName evidence="5">GAF domain-containing protein</fullName>
    </submittedName>
</protein>
<dbReference type="NCBIfam" id="TIGR00229">
    <property type="entry name" value="sensory_box"/>
    <property type="match status" value="1"/>
</dbReference>